<dbReference type="Gene3D" id="2.30.40.10">
    <property type="entry name" value="Urease, subunit C, domain 1"/>
    <property type="match status" value="1"/>
</dbReference>
<dbReference type="Pfam" id="PF07969">
    <property type="entry name" value="Amidohydro_3"/>
    <property type="match status" value="1"/>
</dbReference>
<dbReference type="InterPro" id="IPR013108">
    <property type="entry name" value="Amidohydro_3"/>
</dbReference>
<feature type="region of interest" description="Disordered" evidence="1">
    <location>
        <begin position="97"/>
        <end position="116"/>
    </location>
</feature>
<dbReference type="PANTHER" id="PTHR32027">
    <property type="entry name" value="CYTOSINE DEAMINASE"/>
    <property type="match status" value="1"/>
</dbReference>
<dbReference type="SUPFAM" id="SSF51556">
    <property type="entry name" value="Metallo-dependent hydrolases"/>
    <property type="match status" value="1"/>
</dbReference>
<keyword evidence="3" id="KW-0378">Hydrolase</keyword>
<dbReference type="PANTHER" id="PTHR32027:SF0">
    <property type="entry name" value="CYTOSINE DEAMINASE"/>
    <property type="match status" value="1"/>
</dbReference>
<gene>
    <name evidence="3" type="ORF">FOZ76_03290</name>
</gene>
<evidence type="ECO:0000313" key="4">
    <source>
        <dbReference type="Proteomes" id="UP000318405"/>
    </source>
</evidence>
<dbReference type="AlphaFoldDB" id="A0A556AZL9"/>
<dbReference type="CDD" id="cd01293">
    <property type="entry name" value="Bact_CD"/>
    <property type="match status" value="1"/>
</dbReference>
<dbReference type="GO" id="GO:0004131">
    <property type="term" value="F:cytosine deaminase activity"/>
    <property type="evidence" value="ECO:0007669"/>
    <property type="project" value="UniProtKB-EC"/>
</dbReference>
<keyword evidence="4" id="KW-1185">Reference proteome</keyword>
<dbReference type="SUPFAM" id="SSF51338">
    <property type="entry name" value="Composite domain of metallo-dependent hydrolases"/>
    <property type="match status" value="1"/>
</dbReference>
<name>A0A556AZL9_9BURK</name>
<dbReference type="Proteomes" id="UP000318405">
    <property type="component" value="Unassembled WGS sequence"/>
</dbReference>
<dbReference type="GO" id="GO:0035888">
    <property type="term" value="F:isoguanine deaminase activity"/>
    <property type="evidence" value="ECO:0007669"/>
    <property type="project" value="TreeGrafter"/>
</dbReference>
<evidence type="ECO:0000256" key="1">
    <source>
        <dbReference type="SAM" id="MobiDB-lite"/>
    </source>
</evidence>
<dbReference type="EC" id="3.5.4.1" evidence="3"/>
<evidence type="ECO:0000313" key="3">
    <source>
        <dbReference type="EMBL" id="TSH98383.1"/>
    </source>
</evidence>
<dbReference type="InterPro" id="IPR032466">
    <property type="entry name" value="Metal_Hydrolase"/>
</dbReference>
<dbReference type="RefSeq" id="WP_143946698.1">
    <property type="nucleotide sequence ID" value="NZ_BAABMB010000004.1"/>
</dbReference>
<reference evidence="3 4" key="1">
    <citation type="submission" date="2019-07" db="EMBL/GenBank/DDBJ databases">
        <title>Qingshengfaniella alkalisoli gen. nov., sp. nov., isolated from saline soil.</title>
        <authorList>
            <person name="Xu L."/>
            <person name="Huang X.-X."/>
            <person name="Sun J.-Q."/>
        </authorList>
    </citation>
    <scope>NUCLEOTIDE SEQUENCE [LARGE SCALE GENOMIC DNA]</scope>
    <source>
        <strain evidence="3 4">DSM 27279</strain>
    </source>
</reference>
<accession>A0A556AZL9</accession>
<proteinExistence type="predicted"/>
<dbReference type="OrthoDB" id="9815027at2"/>
<dbReference type="EMBL" id="VLTJ01000005">
    <property type="protein sequence ID" value="TSH98383.1"/>
    <property type="molecule type" value="Genomic_DNA"/>
</dbReference>
<dbReference type="Gene3D" id="3.20.20.140">
    <property type="entry name" value="Metal-dependent hydrolases"/>
    <property type="match status" value="1"/>
</dbReference>
<protein>
    <submittedName>
        <fullName evidence="3">Cytosine deaminase</fullName>
        <ecNumber evidence="3">3.5.4.1</ecNumber>
    </submittedName>
</protein>
<comment type="caution">
    <text evidence="3">The sequence shown here is derived from an EMBL/GenBank/DDBJ whole genome shotgun (WGS) entry which is preliminary data.</text>
</comment>
<dbReference type="GO" id="GO:0006209">
    <property type="term" value="P:cytosine catabolic process"/>
    <property type="evidence" value="ECO:0007669"/>
    <property type="project" value="TreeGrafter"/>
</dbReference>
<evidence type="ECO:0000259" key="2">
    <source>
        <dbReference type="Pfam" id="PF07969"/>
    </source>
</evidence>
<dbReference type="InterPro" id="IPR052349">
    <property type="entry name" value="Metallo-hydrolase_Enzymes"/>
</dbReference>
<organism evidence="3 4">
    <name type="scientific">Verticiella sediminum</name>
    <dbReference type="NCBI Taxonomy" id="1247510"/>
    <lineage>
        <taxon>Bacteria</taxon>
        <taxon>Pseudomonadati</taxon>
        <taxon>Pseudomonadota</taxon>
        <taxon>Betaproteobacteria</taxon>
        <taxon>Burkholderiales</taxon>
        <taxon>Alcaligenaceae</taxon>
        <taxon>Verticiella</taxon>
    </lineage>
</organism>
<dbReference type="NCBIfam" id="NF005759">
    <property type="entry name" value="PRK07583.1"/>
    <property type="match status" value="1"/>
</dbReference>
<feature type="domain" description="Amidohydrolase 3" evidence="2">
    <location>
        <begin position="224"/>
        <end position="428"/>
    </location>
</feature>
<sequence>MSAHTFFAVPEAPAYALRHVRIPACLTTPTAQALTVATTFEHGDLHDADLMIEDGCIAAILPAGTAAPASGPDLRQSMVLPGLLDCHTHLDKGHIWPRKPNPTGDGAGAAQATGEDRTARWREHDLLARMSFGLQTAYAHGVLAIRTHLDCLQPQADISFPVFQELREAWQGRIDLQASSIAPLDIFLTDEGRRLADTVARAGGQLGCVTRFRGLPNVPLQPEFDVAIRRFFELAAERGLDADLHVDETGDARVLSLAEVARIATEVGFAGRILCGHCCSLALQDEARIARTLDACARAGIDFVSLPTVNLYLQDRDPTASRTPRWRGVTLLHEMKARGLRVAIAGDNCRDPFHAYGDHDMLDTYTQAVKILHLDHPLGHWIEAATRTPADIMGLPQRGRLAPGLPADLLVLRARNYSELLARHQSDRVVLRQGRAIDTRLPDYRLLDELMT</sequence>
<dbReference type="InterPro" id="IPR011059">
    <property type="entry name" value="Metal-dep_hydrolase_composite"/>
</dbReference>